<keyword evidence="3" id="KW-1185">Reference proteome</keyword>
<accession>A2FML4</accession>
<reference evidence="2" key="2">
    <citation type="journal article" date="2007" name="Science">
        <title>Draft genome sequence of the sexually transmitted pathogen Trichomonas vaginalis.</title>
        <authorList>
            <person name="Carlton J.M."/>
            <person name="Hirt R.P."/>
            <person name="Silva J.C."/>
            <person name="Delcher A.L."/>
            <person name="Schatz M."/>
            <person name="Zhao Q."/>
            <person name="Wortman J.R."/>
            <person name="Bidwell S.L."/>
            <person name="Alsmark U.C.M."/>
            <person name="Besteiro S."/>
            <person name="Sicheritz-Ponten T."/>
            <person name="Noel C.J."/>
            <person name="Dacks J.B."/>
            <person name="Foster P.G."/>
            <person name="Simillion C."/>
            <person name="Van de Peer Y."/>
            <person name="Miranda-Saavedra D."/>
            <person name="Barton G.J."/>
            <person name="Westrop G.D."/>
            <person name="Mueller S."/>
            <person name="Dessi D."/>
            <person name="Fiori P.L."/>
            <person name="Ren Q."/>
            <person name="Paulsen I."/>
            <person name="Zhang H."/>
            <person name="Bastida-Corcuera F.D."/>
            <person name="Simoes-Barbosa A."/>
            <person name="Brown M.T."/>
            <person name="Hayes R.D."/>
            <person name="Mukherjee M."/>
            <person name="Okumura C.Y."/>
            <person name="Schneider R."/>
            <person name="Smith A.J."/>
            <person name="Vanacova S."/>
            <person name="Villalvazo M."/>
            <person name="Haas B.J."/>
            <person name="Pertea M."/>
            <person name="Feldblyum T.V."/>
            <person name="Utterback T.R."/>
            <person name="Shu C.L."/>
            <person name="Osoegawa K."/>
            <person name="de Jong P.J."/>
            <person name="Hrdy I."/>
            <person name="Horvathova L."/>
            <person name="Zubacova Z."/>
            <person name="Dolezal P."/>
            <person name="Malik S.B."/>
            <person name="Logsdon J.M. Jr."/>
            <person name="Henze K."/>
            <person name="Gupta A."/>
            <person name="Wang C.C."/>
            <person name="Dunne R.L."/>
            <person name="Upcroft J.A."/>
            <person name="Upcroft P."/>
            <person name="White O."/>
            <person name="Salzberg S.L."/>
            <person name="Tang P."/>
            <person name="Chiu C.-H."/>
            <person name="Lee Y.-S."/>
            <person name="Embley T.M."/>
            <person name="Coombs G.H."/>
            <person name="Mottram J.C."/>
            <person name="Tachezy J."/>
            <person name="Fraser-Liggett C.M."/>
            <person name="Johnson P.J."/>
        </authorList>
    </citation>
    <scope>NUCLEOTIDE SEQUENCE [LARGE SCALE GENOMIC DNA]</scope>
    <source>
        <strain evidence="2">G3</strain>
    </source>
</reference>
<reference evidence="2" key="1">
    <citation type="submission" date="2006-10" db="EMBL/GenBank/DDBJ databases">
        <authorList>
            <person name="Amadeo P."/>
            <person name="Zhao Q."/>
            <person name="Wortman J."/>
            <person name="Fraser-Liggett C."/>
            <person name="Carlton J."/>
        </authorList>
    </citation>
    <scope>NUCLEOTIDE SEQUENCE</scope>
    <source>
        <strain evidence="2">G3</strain>
    </source>
</reference>
<evidence type="ECO:0000313" key="2">
    <source>
        <dbReference type="EMBL" id="EAX93852.1"/>
    </source>
</evidence>
<dbReference type="InParanoid" id="A2FML4"/>
<dbReference type="AlphaFoldDB" id="A2FML4"/>
<evidence type="ECO:0000259" key="1">
    <source>
        <dbReference type="Pfam" id="PF11929"/>
    </source>
</evidence>
<dbReference type="PANTHER" id="PTHR24182">
    <property type="entry name" value="ANKYRIN REPEAT AND SOCS BOX CONTAINING 4"/>
    <property type="match status" value="1"/>
</dbReference>
<dbReference type="EMBL" id="DS113889">
    <property type="protein sequence ID" value="EAX93852.1"/>
    <property type="molecule type" value="Genomic_DNA"/>
</dbReference>
<protein>
    <recommendedName>
        <fullName evidence="1">DUF3447 domain-containing protein</fullName>
    </recommendedName>
</protein>
<dbReference type="InterPro" id="IPR020683">
    <property type="entry name" value="DUF3447"/>
</dbReference>
<evidence type="ECO:0000313" key="3">
    <source>
        <dbReference type="Proteomes" id="UP000001542"/>
    </source>
</evidence>
<dbReference type="Pfam" id="PF11929">
    <property type="entry name" value="DUF3447"/>
    <property type="match status" value="1"/>
</dbReference>
<dbReference type="InterPro" id="IPR036770">
    <property type="entry name" value="Ankyrin_rpt-contain_sf"/>
</dbReference>
<sequence>MHECLKEEEPDEVCMEFAIISHNVDFISYLYNEYYIDIDLIQCGFYQNLEAFLIYLDLTNDIERCFAHSPEYFDPKLYYYLFEQGALINFIDKYSDTALHYAAHHNIGCPKVRLAQRSI</sequence>
<dbReference type="Proteomes" id="UP000001542">
    <property type="component" value="Unassembled WGS sequence"/>
</dbReference>
<name>A2FML4_TRIV3</name>
<dbReference type="SUPFAM" id="SSF48403">
    <property type="entry name" value="Ankyrin repeat"/>
    <property type="match status" value="1"/>
</dbReference>
<gene>
    <name evidence="2" type="ORF">TVAG_225040</name>
</gene>
<dbReference type="VEuPathDB" id="TrichDB:TVAG_455500"/>
<proteinExistence type="predicted"/>
<dbReference type="PANTHER" id="PTHR24182:SF13">
    <property type="entry name" value="LD18443P"/>
    <property type="match status" value="1"/>
</dbReference>
<organism evidence="2 3">
    <name type="scientific">Trichomonas vaginalis (strain ATCC PRA-98 / G3)</name>
    <dbReference type="NCBI Taxonomy" id="412133"/>
    <lineage>
        <taxon>Eukaryota</taxon>
        <taxon>Metamonada</taxon>
        <taxon>Parabasalia</taxon>
        <taxon>Trichomonadida</taxon>
        <taxon>Trichomonadidae</taxon>
        <taxon>Trichomonas</taxon>
    </lineage>
</organism>
<feature type="domain" description="DUF3447" evidence="1">
    <location>
        <begin position="1"/>
        <end position="55"/>
    </location>
</feature>